<feature type="transmembrane region" description="Helical" evidence="1">
    <location>
        <begin position="217"/>
        <end position="237"/>
    </location>
</feature>
<dbReference type="RefSeq" id="WP_210410706.1">
    <property type="nucleotide sequence ID" value="NZ_RQFU01000011.1"/>
</dbReference>
<evidence type="ECO:0000313" key="3">
    <source>
        <dbReference type="Proteomes" id="UP000298200"/>
    </source>
</evidence>
<evidence type="ECO:0000256" key="1">
    <source>
        <dbReference type="SAM" id="Phobius"/>
    </source>
</evidence>
<keyword evidence="3" id="KW-1185">Reference proteome</keyword>
<name>A0ABY2M2W3_9LEPT</name>
<dbReference type="InterPro" id="IPR030885">
    <property type="entry name" value="Lepto_longest"/>
</dbReference>
<accession>A0ABY2M2W3</accession>
<gene>
    <name evidence="2" type="ORF">EHQ46_07560</name>
</gene>
<comment type="caution">
    <text evidence="2">The sequence shown here is derived from an EMBL/GenBank/DDBJ whole genome shotgun (WGS) entry which is preliminary data.</text>
</comment>
<keyword evidence="1" id="KW-1133">Transmembrane helix</keyword>
<keyword evidence="1" id="KW-0472">Membrane</keyword>
<dbReference type="Proteomes" id="UP000298200">
    <property type="component" value="Unassembled WGS sequence"/>
</dbReference>
<keyword evidence="1" id="KW-0812">Transmembrane</keyword>
<reference evidence="3" key="1">
    <citation type="journal article" date="2019" name="PLoS Negl. Trop. Dis.">
        <title>Revisiting the worldwide diversity of Leptospira species in the environment.</title>
        <authorList>
            <person name="Vincent A.T."/>
            <person name="Schiettekatte O."/>
            <person name="Bourhy P."/>
            <person name="Veyrier F.J."/>
            <person name="Picardeau M."/>
        </authorList>
    </citation>
    <scope>NUCLEOTIDE SEQUENCE [LARGE SCALE GENOMIC DNA]</scope>
    <source>
        <strain evidence="3">201800272</strain>
    </source>
</reference>
<feature type="non-terminal residue" evidence="2">
    <location>
        <position position="1"/>
    </location>
</feature>
<protein>
    <submittedName>
        <fullName evidence="2">TIGR04388 family protein</fullName>
    </submittedName>
</protein>
<evidence type="ECO:0000313" key="2">
    <source>
        <dbReference type="EMBL" id="TGL22049.1"/>
    </source>
</evidence>
<dbReference type="NCBIfam" id="TIGR04388">
    <property type="entry name" value="Lepto_longest"/>
    <property type="match status" value="1"/>
</dbReference>
<dbReference type="EMBL" id="RQFU01000011">
    <property type="protein sequence ID" value="TGL22049.1"/>
    <property type="molecule type" value="Genomic_DNA"/>
</dbReference>
<feature type="transmembrane region" description="Helical" evidence="1">
    <location>
        <begin position="243"/>
        <end position="263"/>
    </location>
</feature>
<proteinExistence type="predicted"/>
<sequence length="859" mass="92726">QALTSLQAMDQNYDKIINTANNELQTSLDMQMGSSGFIRVGDKYGKVSPSTGIPLVVRNYIPYKFRGIAVPKVKDSKGKSWDMTDLEALTSANGPSGIDLEAMAELAISGMENEFKKIYDPSRKVTYEQPSQFSNYRMVMAAHSQASSGDPEDPPVSFDIKDHYLVGDVVEGEFGKHNHDEFWDILSQKDTLDFLDQVVGKEQQRKAKKKADREGKIEAVVTVIAAVAATIITAGAAAPLIGAYVTAGVVTTAYVVAGTYVAYKSYQGYQAGGATGALLAAGTAAATMFTKGAVSVGGSYTKEQGFGFNVGMGITNSAGNSVGSVGIGFSEKGGFGFNAGVSLSENVGLNMNVHESGAWGVGLSVHQGGTNKNGDYYKQGLAMNIGYRETADGQVGLSGGFGYNTGKGLGTQNFTSYYGGLTFDSLLGNGVSLGSSGGTSNQNSMLGGFDGTVGWSTGGGFQSSLEMEFQREATWNLLKGNGAVTNQTLAALQEFDLVNADLPPLERAKKKVKEGLPLNAVEADAMEANKKGMEANQETGLGILNGITRQLTEKDDPVGASFYDPETGKTYVKTPNGDWMDANLVPKLVLAGEVKVKIWGPFSAGNPVHNNIGKAGASLAGVEFTEAMEEGLVSNDIPETFEKFLSVFGHKKIVEKYLRNFGYKYEDNSLTNRTHHGDLQNFHSMADKEGIPASVTKKKIIDTIMALYNLAQAKDTNGNYLLDQNTRERLVGSALHIIQDSYAKGHVWRNEDGSIKMFQTYEGQGDNHGHFDKMFDYDKNGAKNAMFATGAFLKLWKENAKPTDVLKYLDGTVYKLDKKPEKSGIAPGFEQGLPQWRRNKNELDKIKRIQWRNWRGPIA</sequence>
<organism evidence="2 3">
    <name type="scientific">Leptospira yanagawae</name>
    <dbReference type="NCBI Taxonomy" id="293069"/>
    <lineage>
        <taxon>Bacteria</taxon>
        <taxon>Pseudomonadati</taxon>
        <taxon>Spirochaetota</taxon>
        <taxon>Spirochaetia</taxon>
        <taxon>Leptospirales</taxon>
        <taxon>Leptospiraceae</taxon>
        <taxon>Leptospira</taxon>
    </lineage>
</organism>